<feature type="domain" description="ABM" evidence="1">
    <location>
        <begin position="2"/>
        <end position="90"/>
    </location>
</feature>
<name>A0A6C7E4R8_ILUCY</name>
<evidence type="ECO:0000259" key="1">
    <source>
        <dbReference type="PROSITE" id="PS51725"/>
    </source>
</evidence>
<gene>
    <name evidence="2" type="ORF">YM304_08680</name>
</gene>
<dbReference type="InterPro" id="IPR011008">
    <property type="entry name" value="Dimeric_a/b-barrel"/>
</dbReference>
<protein>
    <recommendedName>
        <fullName evidence="1">ABM domain-containing protein</fullName>
    </recommendedName>
</protein>
<dbReference type="AlphaFoldDB" id="A0A6C7E4R8"/>
<dbReference type="EMBL" id="AP012057">
    <property type="protein sequence ID" value="BAN01182.1"/>
    <property type="molecule type" value="Genomic_DNA"/>
</dbReference>
<evidence type="ECO:0000313" key="3">
    <source>
        <dbReference type="Proteomes" id="UP000011863"/>
    </source>
</evidence>
<evidence type="ECO:0000313" key="2">
    <source>
        <dbReference type="EMBL" id="BAN01182.1"/>
    </source>
</evidence>
<dbReference type="SUPFAM" id="SSF54909">
    <property type="entry name" value="Dimeric alpha+beta barrel"/>
    <property type="match status" value="1"/>
</dbReference>
<dbReference type="RefSeq" id="WP_015440429.1">
    <property type="nucleotide sequence ID" value="NC_020520.1"/>
</dbReference>
<dbReference type="Proteomes" id="UP000011863">
    <property type="component" value="Chromosome"/>
</dbReference>
<dbReference type="PROSITE" id="PS51725">
    <property type="entry name" value="ABM"/>
    <property type="match status" value="1"/>
</dbReference>
<organism evidence="2 3">
    <name type="scientific">Ilumatobacter coccineus (strain NBRC 103263 / KCTC 29153 / YM16-304)</name>
    <dbReference type="NCBI Taxonomy" id="1313172"/>
    <lineage>
        <taxon>Bacteria</taxon>
        <taxon>Bacillati</taxon>
        <taxon>Actinomycetota</taxon>
        <taxon>Acidimicrobiia</taxon>
        <taxon>Acidimicrobiales</taxon>
        <taxon>Ilumatobacteraceae</taxon>
        <taxon>Ilumatobacter</taxon>
    </lineage>
</organism>
<sequence length="134" mass="15502">MATLLAHITIKPGKEEEWEAICRRLWAATHAEEPAMRRYEYWRGAEPRTYYTLLSFDDHRSFIVHQTSDHHEEASPKIGDCLEKFTLEYVDPVGGASDLAPTEHQDAPEGASRLVADYTERFRAQVADWWLALR</sequence>
<dbReference type="Gene3D" id="3.30.70.100">
    <property type="match status" value="1"/>
</dbReference>
<proteinExistence type="predicted"/>
<dbReference type="InterPro" id="IPR007138">
    <property type="entry name" value="ABM_dom"/>
</dbReference>
<dbReference type="Pfam" id="PF03992">
    <property type="entry name" value="ABM"/>
    <property type="match status" value="1"/>
</dbReference>
<accession>A0A6C7E4R8</accession>
<dbReference type="KEGG" id="aym:YM304_08680"/>
<keyword evidence="3" id="KW-1185">Reference proteome</keyword>
<dbReference type="OrthoDB" id="5185292at2"/>
<reference evidence="2 3" key="1">
    <citation type="journal article" date="2013" name="Int. J. Syst. Evol. Microbiol.">
        <title>Ilumatobacter nonamiense sp. nov. and Ilumatobacter coccineum sp. nov., isolated from seashore sand.</title>
        <authorList>
            <person name="Matsumoto A."/>
            <person name="Kasai H."/>
            <person name="Matsuo Y."/>
            <person name="Shizuri Y."/>
            <person name="Ichikawa N."/>
            <person name="Fujita N."/>
            <person name="Omura S."/>
            <person name="Takahashi Y."/>
        </authorList>
    </citation>
    <scope>NUCLEOTIDE SEQUENCE [LARGE SCALE GENOMIC DNA]</scope>
    <source>
        <strain evidence="3">NBRC 103263 / KCTC 29153 / YM16-304</strain>
    </source>
</reference>